<keyword evidence="2" id="KW-1185">Reference proteome</keyword>
<dbReference type="RefSeq" id="WP_274494320.1">
    <property type="nucleotide sequence ID" value="NZ_CP118166.1"/>
</dbReference>
<dbReference type="AlphaFoldDB" id="A0AAF0CGI5"/>
<name>A0AAF0CGI5_9PROT</name>
<dbReference type="EMBL" id="CP118166">
    <property type="protein sequence ID" value="WDI32399.1"/>
    <property type="molecule type" value="Genomic_DNA"/>
</dbReference>
<reference evidence="1" key="1">
    <citation type="submission" date="2023-02" db="EMBL/GenBank/DDBJ databases">
        <title>Genome sequence of Hyphococcus flavus.</title>
        <authorList>
            <person name="Rong J.-C."/>
            <person name="Zhao Q."/>
            <person name="Yi M."/>
            <person name="Wu J.-Y."/>
        </authorList>
    </citation>
    <scope>NUCLEOTIDE SEQUENCE</scope>
    <source>
        <strain evidence="1">MCCC 1K03223</strain>
    </source>
</reference>
<sequence>MNIFIVTCGVAVVALGFALAFLEGAHQAYEHAENRAITHER</sequence>
<proteinExistence type="predicted"/>
<dbReference type="Proteomes" id="UP001214043">
    <property type="component" value="Chromosome"/>
</dbReference>
<protein>
    <submittedName>
        <fullName evidence="1">Uncharacterized protein</fullName>
    </submittedName>
</protein>
<evidence type="ECO:0000313" key="2">
    <source>
        <dbReference type="Proteomes" id="UP001214043"/>
    </source>
</evidence>
<accession>A0AAF0CGI5</accession>
<organism evidence="1 2">
    <name type="scientific">Hyphococcus flavus</name>
    <dbReference type="NCBI Taxonomy" id="1866326"/>
    <lineage>
        <taxon>Bacteria</taxon>
        <taxon>Pseudomonadati</taxon>
        <taxon>Pseudomonadota</taxon>
        <taxon>Alphaproteobacteria</taxon>
        <taxon>Parvularculales</taxon>
        <taxon>Parvularculaceae</taxon>
        <taxon>Hyphococcus</taxon>
    </lineage>
</organism>
<evidence type="ECO:0000313" key="1">
    <source>
        <dbReference type="EMBL" id="WDI32399.1"/>
    </source>
</evidence>
<gene>
    <name evidence="1" type="ORF">PUV54_04225</name>
</gene>
<dbReference type="KEGG" id="hfl:PUV54_04225"/>